<proteinExistence type="predicted"/>
<gene>
    <name evidence="1" type="ORF">LCER1_G006693</name>
</gene>
<evidence type="ECO:0000313" key="2">
    <source>
        <dbReference type="Proteomes" id="UP000481288"/>
    </source>
</evidence>
<reference evidence="1 2" key="1">
    <citation type="submission" date="2018-05" db="EMBL/GenBank/DDBJ databases">
        <title>Whole genome sequencing for identification of molecular markers to develop diagnostic detection tools for the regulated plant pathogen Lachnellula willkommii.</title>
        <authorList>
            <person name="Giroux E."/>
            <person name="Bilodeau G."/>
        </authorList>
    </citation>
    <scope>NUCLEOTIDE SEQUENCE [LARGE SCALE GENOMIC DNA]</scope>
    <source>
        <strain evidence="1 2">CBS 625.97</strain>
    </source>
</reference>
<sequence>MSTDTLVLRRLLFPTAACSLYYNSRLNSTVFLYLILHSSLFPSRALRCHRFTCITDVNHKCYSIRIRPHHTYILKN</sequence>
<evidence type="ECO:0000313" key="1">
    <source>
        <dbReference type="EMBL" id="TVY54322.1"/>
    </source>
</evidence>
<dbReference type="AlphaFoldDB" id="A0A7D8YQM0"/>
<dbReference type="EMBL" id="QGMG01000353">
    <property type="protein sequence ID" value="TVY54322.1"/>
    <property type="molecule type" value="Genomic_DNA"/>
</dbReference>
<organism evidence="1 2">
    <name type="scientific">Lachnellula cervina</name>
    <dbReference type="NCBI Taxonomy" id="1316786"/>
    <lineage>
        <taxon>Eukaryota</taxon>
        <taxon>Fungi</taxon>
        <taxon>Dikarya</taxon>
        <taxon>Ascomycota</taxon>
        <taxon>Pezizomycotina</taxon>
        <taxon>Leotiomycetes</taxon>
        <taxon>Helotiales</taxon>
        <taxon>Lachnaceae</taxon>
        <taxon>Lachnellula</taxon>
    </lineage>
</organism>
<dbReference type="Proteomes" id="UP000481288">
    <property type="component" value="Unassembled WGS sequence"/>
</dbReference>
<name>A0A7D8YQM0_9HELO</name>
<comment type="caution">
    <text evidence="1">The sequence shown here is derived from an EMBL/GenBank/DDBJ whole genome shotgun (WGS) entry which is preliminary data.</text>
</comment>
<protein>
    <submittedName>
        <fullName evidence="1">Uncharacterized protein</fullName>
    </submittedName>
</protein>
<keyword evidence="2" id="KW-1185">Reference proteome</keyword>
<accession>A0A7D8YQM0</accession>